<name>A0A150H1Y8_GONPE</name>
<evidence type="ECO:0000256" key="1">
    <source>
        <dbReference type="ARBA" id="ARBA00004474"/>
    </source>
</evidence>
<keyword evidence="5" id="KW-1185">Reference proteome</keyword>
<dbReference type="EMBL" id="LSYV01000003">
    <property type="protein sequence ID" value="KXZ55858.1"/>
    <property type="molecule type" value="Genomic_DNA"/>
</dbReference>
<proteinExistence type="predicted"/>
<feature type="domain" description="Plastid lipid-associated protein/fibrillin conserved" evidence="3">
    <location>
        <begin position="2"/>
        <end position="186"/>
    </location>
</feature>
<dbReference type="AlphaFoldDB" id="A0A150H1Y8"/>
<evidence type="ECO:0000259" key="3">
    <source>
        <dbReference type="Pfam" id="PF04755"/>
    </source>
</evidence>
<dbReference type="OrthoDB" id="526861at2759"/>
<protein>
    <recommendedName>
        <fullName evidence="3">Plastid lipid-associated protein/fibrillin conserved domain-containing protein</fullName>
    </recommendedName>
</protein>
<comment type="caution">
    <text evidence="4">The sequence shown here is derived from an EMBL/GenBank/DDBJ whole genome shotgun (WGS) entry which is preliminary data.</text>
</comment>
<dbReference type="PANTHER" id="PTHR31906">
    <property type="entry name" value="PLASTID-LIPID-ASSOCIATED PROTEIN 4, CHLOROPLASTIC-RELATED"/>
    <property type="match status" value="1"/>
</dbReference>
<dbReference type="Pfam" id="PF04755">
    <property type="entry name" value="PAP_fibrillin"/>
    <property type="match status" value="1"/>
</dbReference>
<dbReference type="GO" id="GO:0009536">
    <property type="term" value="C:plastid"/>
    <property type="evidence" value="ECO:0007669"/>
    <property type="project" value="UniProtKB-SubCell"/>
</dbReference>
<evidence type="ECO:0000313" key="5">
    <source>
        <dbReference type="Proteomes" id="UP000075714"/>
    </source>
</evidence>
<accession>A0A150H1Y8</accession>
<gene>
    <name evidence="4" type="ORF">GPECTOR_2g1409</name>
</gene>
<organism evidence="4 5">
    <name type="scientific">Gonium pectorale</name>
    <name type="common">Green alga</name>
    <dbReference type="NCBI Taxonomy" id="33097"/>
    <lineage>
        <taxon>Eukaryota</taxon>
        <taxon>Viridiplantae</taxon>
        <taxon>Chlorophyta</taxon>
        <taxon>core chlorophytes</taxon>
        <taxon>Chlorophyceae</taxon>
        <taxon>CS clade</taxon>
        <taxon>Chlamydomonadales</taxon>
        <taxon>Volvocaceae</taxon>
        <taxon>Gonium</taxon>
    </lineage>
</organism>
<dbReference type="InterPro" id="IPR039633">
    <property type="entry name" value="PAP"/>
</dbReference>
<comment type="subcellular location">
    <subcellularLocation>
        <location evidence="1">Plastid</location>
    </subcellularLocation>
</comment>
<sequence length="192" mass="20305">MTKAEIDRVLTRLEALNPVPTPLTTPEGLPGVSPLLLGEWDLVYASNGTVVTRTAPAQLLLTASQLPGVGLDEITQVLSLSETGALVASNTAVFGFGPLGSWRIGIEGVWRDAGDGRTARVLFDQVSVKPVGALGLKAPAWVPPLKLATGGLSGPGERRSGADWVTTFVDRDLRVGRGKTGNTFLFRRRPPQ</sequence>
<evidence type="ECO:0000313" key="4">
    <source>
        <dbReference type="EMBL" id="KXZ55858.1"/>
    </source>
</evidence>
<dbReference type="STRING" id="33097.A0A150H1Y8"/>
<evidence type="ECO:0000256" key="2">
    <source>
        <dbReference type="ARBA" id="ARBA00022640"/>
    </source>
</evidence>
<dbReference type="InterPro" id="IPR006843">
    <property type="entry name" value="PAP/fibrillin_dom"/>
</dbReference>
<reference evidence="5" key="1">
    <citation type="journal article" date="2016" name="Nat. Commun.">
        <title>The Gonium pectorale genome demonstrates co-option of cell cycle regulation during the evolution of multicellularity.</title>
        <authorList>
            <person name="Hanschen E.R."/>
            <person name="Marriage T.N."/>
            <person name="Ferris P.J."/>
            <person name="Hamaji T."/>
            <person name="Toyoda A."/>
            <person name="Fujiyama A."/>
            <person name="Neme R."/>
            <person name="Noguchi H."/>
            <person name="Minakuchi Y."/>
            <person name="Suzuki M."/>
            <person name="Kawai-Toyooka H."/>
            <person name="Smith D.R."/>
            <person name="Sparks H."/>
            <person name="Anderson J."/>
            <person name="Bakaric R."/>
            <person name="Luria V."/>
            <person name="Karger A."/>
            <person name="Kirschner M.W."/>
            <person name="Durand P.M."/>
            <person name="Michod R.E."/>
            <person name="Nozaki H."/>
            <person name="Olson B.J."/>
        </authorList>
    </citation>
    <scope>NUCLEOTIDE SEQUENCE [LARGE SCALE GENOMIC DNA]</scope>
    <source>
        <strain evidence="5">NIES-2863</strain>
    </source>
</reference>
<keyword evidence="2" id="KW-0934">Plastid</keyword>
<dbReference type="Proteomes" id="UP000075714">
    <property type="component" value="Unassembled WGS sequence"/>
</dbReference>